<dbReference type="Pfam" id="PF00571">
    <property type="entry name" value="CBS"/>
    <property type="match status" value="2"/>
</dbReference>
<dbReference type="GO" id="GO:0034707">
    <property type="term" value="C:chloride channel complex"/>
    <property type="evidence" value="ECO:0007669"/>
    <property type="project" value="UniProtKB-KW"/>
</dbReference>
<sequence length="592" mass="65010">MRVRPFVVIKETVEWAHHRLTQRQFLLLASVLVGVSVGFAAIVLKLFVHLIFYIATYDKWGDFKYLYLVLPVIGIFLTVLINQKLLNGQLVKGLGHLHTVIASRLSFVPRREMYDQIVTSSVTVGFGGSTGLEAPIVITGAAFGSNFAKAHRLNYNERTLLLACGIAAGIAAAFNAPIAGVLFAVEVFMIDITISAFIPLILAAATGALISKVVLGGHILLSFTLKEHFQYMNVPFYILLGILAGFVAVYHSRVFSKAEGWFAHKKANVYVKVLWGGIGLAALIFIFPTLFGEGYQSIMDLAEKRPQNILDQSVLHSYQSNEYILLMCIGLLIFVKPIATALTIGSGGNGGNVAPSLFIGAYLGYLFSRTVNLTQLAHIPTNNFTIVGMAGVLAGIYHAPLTAIFLIAEITGGYSLMIPLMIVASISYAISRYYEPYSMDTKKMATSGKIFTENKDSNVLVTIKTQQLIETDVVSLEAENNLDSLVQAISQSKRSIFPVLETDGTFLGVILLDDVREIMFKPELYQQILVRELMTPAPAILSSDDTMLNVMKRFDETNAWALPVVDNGKFVGLITKTGVFNSYREKLRDSSF</sequence>
<evidence type="ECO:0000256" key="11">
    <source>
        <dbReference type="SAM" id="Phobius"/>
    </source>
</evidence>
<accession>A0A8J6TSW8</accession>
<gene>
    <name evidence="13" type="ORF">H9Y05_05680</name>
</gene>
<name>A0A8J6TSW8_9FLAO</name>
<evidence type="ECO:0000256" key="5">
    <source>
        <dbReference type="ARBA" id="ARBA00023065"/>
    </source>
</evidence>
<dbReference type="RefSeq" id="WP_163490281.1">
    <property type="nucleotide sequence ID" value="NZ_JACVEL010000003.1"/>
</dbReference>
<dbReference type="PROSITE" id="PS51371">
    <property type="entry name" value="CBS"/>
    <property type="match status" value="2"/>
</dbReference>
<keyword evidence="3 11" id="KW-0812">Transmembrane</keyword>
<dbReference type="InterPro" id="IPR001807">
    <property type="entry name" value="ClC"/>
</dbReference>
<feature type="domain" description="CBS" evidence="12">
    <location>
        <begin position="469"/>
        <end position="528"/>
    </location>
</feature>
<reference evidence="13" key="1">
    <citation type="submission" date="2020-09" db="EMBL/GenBank/DDBJ databases">
        <title>Taishania pollutisoli gen. nov., sp. nov., Isolated from Tetrabromobisphenol A-Contaminated Soil.</title>
        <authorList>
            <person name="Chen Q."/>
        </authorList>
    </citation>
    <scope>NUCLEOTIDE SEQUENCE</scope>
    <source>
        <strain evidence="13">CZZ-1</strain>
    </source>
</reference>
<evidence type="ECO:0000256" key="3">
    <source>
        <dbReference type="ARBA" id="ARBA00022692"/>
    </source>
</evidence>
<feature type="transmembrane region" description="Helical" evidence="11">
    <location>
        <begin position="384"/>
        <end position="408"/>
    </location>
</feature>
<dbReference type="Gene3D" id="3.10.580.10">
    <property type="entry name" value="CBS-domain"/>
    <property type="match status" value="1"/>
</dbReference>
<evidence type="ECO:0000256" key="1">
    <source>
        <dbReference type="ARBA" id="ARBA00004141"/>
    </source>
</evidence>
<dbReference type="PRINTS" id="PR00762">
    <property type="entry name" value="CLCHANNEL"/>
</dbReference>
<dbReference type="InterPro" id="IPR046342">
    <property type="entry name" value="CBS_dom_sf"/>
</dbReference>
<dbReference type="InterPro" id="IPR014743">
    <property type="entry name" value="Cl-channel_core"/>
</dbReference>
<dbReference type="InterPro" id="IPR050368">
    <property type="entry name" value="ClC-type_chloride_channel"/>
</dbReference>
<evidence type="ECO:0000256" key="6">
    <source>
        <dbReference type="ARBA" id="ARBA00023136"/>
    </source>
</evidence>
<dbReference type="Pfam" id="PF00654">
    <property type="entry name" value="Voltage_CLC"/>
    <property type="match status" value="1"/>
</dbReference>
<feature type="transmembrane region" description="Helical" evidence="11">
    <location>
        <begin position="414"/>
        <end position="434"/>
    </location>
</feature>
<dbReference type="AlphaFoldDB" id="A0A8J6TSW8"/>
<keyword evidence="6 11" id="KW-0472">Membrane</keyword>
<dbReference type="Proteomes" id="UP000652681">
    <property type="component" value="Unassembled WGS sequence"/>
</dbReference>
<keyword evidence="9" id="KW-0407">Ion channel</keyword>
<evidence type="ECO:0000313" key="13">
    <source>
        <dbReference type="EMBL" id="MBC9811964.1"/>
    </source>
</evidence>
<keyword evidence="7" id="KW-0869">Chloride channel</keyword>
<proteinExistence type="predicted"/>
<dbReference type="SUPFAM" id="SSF81340">
    <property type="entry name" value="Clc chloride channel"/>
    <property type="match status" value="1"/>
</dbReference>
<keyword evidence="10" id="KW-0129">CBS domain</keyword>
<organism evidence="13 14">
    <name type="scientific">Taishania pollutisoli</name>
    <dbReference type="NCBI Taxonomy" id="2766479"/>
    <lineage>
        <taxon>Bacteria</taxon>
        <taxon>Pseudomonadati</taxon>
        <taxon>Bacteroidota</taxon>
        <taxon>Flavobacteriia</taxon>
        <taxon>Flavobacteriales</taxon>
        <taxon>Crocinitomicaceae</taxon>
        <taxon>Taishania</taxon>
    </lineage>
</organism>
<feature type="transmembrane region" description="Helical" evidence="11">
    <location>
        <begin position="323"/>
        <end position="347"/>
    </location>
</feature>
<comment type="subcellular location">
    <subcellularLocation>
        <location evidence="1">Membrane</location>
        <topology evidence="1">Multi-pass membrane protein</topology>
    </subcellularLocation>
</comment>
<feature type="transmembrane region" description="Helical" evidence="11">
    <location>
        <begin position="25"/>
        <end position="53"/>
    </location>
</feature>
<protein>
    <submittedName>
        <fullName evidence="13">Chloride channel protein</fullName>
    </submittedName>
</protein>
<feature type="transmembrane region" description="Helical" evidence="11">
    <location>
        <begin position="65"/>
        <end position="82"/>
    </location>
</feature>
<feature type="domain" description="CBS" evidence="12">
    <location>
        <begin position="534"/>
        <end position="590"/>
    </location>
</feature>
<dbReference type="SUPFAM" id="SSF54631">
    <property type="entry name" value="CBS-domain pair"/>
    <property type="match status" value="1"/>
</dbReference>
<evidence type="ECO:0000256" key="2">
    <source>
        <dbReference type="ARBA" id="ARBA00022448"/>
    </source>
</evidence>
<dbReference type="InterPro" id="IPR000644">
    <property type="entry name" value="CBS_dom"/>
</dbReference>
<evidence type="ECO:0000313" key="14">
    <source>
        <dbReference type="Proteomes" id="UP000652681"/>
    </source>
</evidence>
<feature type="transmembrane region" description="Helical" evidence="11">
    <location>
        <begin position="234"/>
        <end position="253"/>
    </location>
</feature>
<dbReference type="CDD" id="cd00400">
    <property type="entry name" value="Voltage_gated_ClC"/>
    <property type="match status" value="1"/>
</dbReference>
<feature type="transmembrane region" description="Helical" evidence="11">
    <location>
        <begin position="197"/>
        <end position="222"/>
    </location>
</feature>
<evidence type="ECO:0000256" key="4">
    <source>
        <dbReference type="ARBA" id="ARBA00022989"/>
    </source>
</evidence>
<dbReference type="GO" id="GO:0005254">
    <property type="term" value="F:chloride channel activity"/>
    <property type="evidence" value="ECO:0007669"/>
    <property type="project" value="UniProtKB-KW"/>
</dbReference>
<evidence type="ECO:0000256" key="7">
    <source>
        <dbReference type="ARBA" id="ARBA00023173"/>
    </source>
</evidence>
<comment type="caution">
    <text evidence="13">The sequence shown here is derived from an EMBL/GenBank/DDBJ whole genome shotgun (WGS) entry which is preliminary data.</text>
</comment>
<feature type="transmembrane region" description="Helical" evidence="11">
    <location>
        <begin position="159"/>
        <end position="185"/>
    </location>
</feature>
<evidence type="ECO:0000256" key="9">
    <source>
        <dbReference type="ARBA" id="ARBA00023303"/>
    </source>
</evidence>
<keyword evidence="4 11" id="KW-1133">Transmembrane helix</keyword>
<feature type="transmembrane region" description="Helical" evidence="11">
    <location>
        <begin position="273"/>
        <end position="291"/>
    </location>
</feature>
<dbReference type="EMBL" id="JACVEL010000003">
    <property type="protein sequence ID" value="MBC9811964.1"/>
    <property type="molecule type" value="Genomic_DNA"/>
</dbReference>
<keyword evidence="14" id="KW-1185">Reference proteome</keyword>
<evidence type="ECO:0000256" key="8">
    <source>
        <dbReference type="ARBA" id="ARBA00023214"/>
    </source>
</evidence>
<dbReference type="Gene3D" id="1.10.3080.10">
    <property type="entry name" value="Clc chloride channel"/>
    <property type="match status" value="1"/>
</dbReference>
<dbReference type="PANTHER" id="PTHR43427">
    <property type="entry name" value="CHLORIDE CHANNEL PROTEIN CLC-E"/>
    <property type="match status" value="1"/>
</dbReference>
<feature type="transmembrane region" description="Helical" evidence="11">
    <location>
        <begin position="353"/>
        <end position="372"/>
    </location>
</feature>
<keyword evidence="8" id="KW-0868">Chloride</keyword>
<evidence type="ECO:0000259" key="12">
    <source>
        <dbReference type="PROSITE" id="PS51371"/>
    </source>
</evidence>
<dbReference type="PANTHER" id="PTHR43427:SF6">
    <property type="entry name" value="CHLORIDE CHANNEL PROTEIN CLC-E"/>
    <property type="match status" value="1"/>
</dbReference>
<keyword evidence="2" id="KW-0813">Transport</keyword>
<keyword evidence="5" id="KW-0406">Ion transport</keyword>
<evidence type="ECO:0000256" key="10">
    <source>
        <dbReference type="PROSITE-ProRule" id="PRU00703"/>
    </source>
</evidence>